<dbReference type="RefSeq" id="WP_121134617.1">
    <property type="nucleotide sequence ID" value="NZ_JBHUFK010000012.1"/>
</dbReference>
<dbReference type="AlphaFoldDB" id="A0A494YRH3"/>
<evidence type="ECO:0000313" key="2">
    <source>
        <dbReference type="Proteomes" id="UP000281813"/>
    </source>
</evidence>
<dbReference type="Gene3D" id="3.30.1980.10">
    <property type="entry name" value="Hypothetical protein YunC"/>
    <property type="match status" value="1"/>
</dbReference>
<organism evidence="1 2">
    <name type="scientific">Oceanobacillus bengalensis</name>
    <dbReference type="NCBI Taxonomy" id="1435466"/>
    <lineage>
        <taxon>Bacteria</taxon>
        <taxon>Bacillati</taxon>
        <taxon>Bacillota</taxon>
        <taxon>Bacilli</taxon>
        <taxon>Bacillales</taxon>
        <taxon>Bacillaceae</taxon>
        <taxon>Oceanobacillus</taxon>
    </lineage>
</organism>
<protein>
    <submittedName>
        <fullName evidence="1">DUF1805 domain-containing protein</fullName>
    </submittedName>
</protein>
<dbReference type="Pfam" id="PF08827">
    <property type="entry name" value="DUF1805"/>
    <property type="match status" value="1"/>
</dbReference>
<accession>A0A494YRH3</accession>
<dbReference type="Proteomes" id="UP000281813">
    <property type="component" value="Unassembled WGS sequence"/>
</dbReference>
<proteinExistence type="predicted"/>
<sequence length="103" mass="11356">MITVKPLEVEGKHFTATTVELPKTTLLVISNDVGYIMCAALDVDFFDANEKLKKRNVIAGRAEGVRTIDQLLHAPLAKITDASQELYGWEIGMIGKDALLKLE</sequence>
<dbReference type="SUPFAM" id="SSF102891">
    <property type="entry name" value="Hypothetical protein Ta1206"/>
    <property type="match status" value="1"/>
</dbReference>
<dbReference type="EMBL" id="RBZO01000051">
    <property type="protein sequence ID" value="RKQ11972.1"/>
    <property type="molecule type" value="Genomic_DNA"/>
</dbReference>
<comment type="caution">
    <text evidence="1">The sequence shown here is derived from an EMBL/GenBank/DDBJ whole genome shotgun (WGS) entry which is preliminary data.</text>
</comment>
<name>A0A494YRH3_9BACI</name>
<dbReference type="OrthoDB" id="2641826at2"/>
<gene>
    <name evidence="1" type="ORF">D8M05_19075</name>
</gene>
<reference evidence="1 2" key="1">
    <citation type="journal article" date="2015" name="Antonie Van Leeuwenhoek">
        <title>Oceanobacillus bengalensis sp. nov., a bacterium isolated from seawater of the Bay of Bengal.</title>
        <authorList>
            <person name="Yongchang O."/>
            <person name="Xiang W."/>
            <person name="Wang G."/>
        </authorList>
    </citation>
    <scope>NUCLEOTIDE SEQUENCE [LARGE SCALE GENOMIC DNA]</scope>
    <source>
        <strain evidence="1 2">MCCC 1K00260</strain>
    </source>
</reference>
<dbReference type="InterPro" id="IPR014931">
    <property type="entry name" value="DUF1805"/>
</dbReference>
<dbReference type="InterPro" id="IPR036493">
    <property type="entry name" value="YunC_sf"/>
</dbReference>
<evidence type="ECO:0000313" key="1">
    <source>
        <dbReference type="EMBL" id="RKQ11972.1"/>
    </source>
</evidence>
<keyword evidence="2" id="KW-1185">Reference proteome</keyword>